<dbReference type="GO" id="GO:0016614">
    <property type="term" value="F:oxidoreductase activity, acting on CH-OH group of donors"/>
    <property type="evidence" value="ECO:0007669"/>
    <property type="project" value="InterPro"/>
</dbReference>
<evidence type="ECO:0000259" key="4">
    <source>
        <dbReference type="Pfam" id="PF00732"/>
    </source>
</evidence>
<dbReference type="InterPro" id="IPR000172">
    <property type="entry name" value="GMC_OxRdtase_N"/>
</dbReference>
<dbReference type="Gene3D" id="3.50.50.60">
    <property type="entry name" value="FAD/NAD(P)-binding domain"/>
    <property type="match status" value="1"/>
</dbReference>
<name>A0A8T2XXL4_POPDE</name>
<organism evidence="5 6">
    <name type="scientific">Populus deltoides</name>
    <name type="common">Eastern poplar</name>
    <name type="synonym">Eastern cottonwood</name>
    <dbReference type="NCBI Taxonomy" id="3696"/>
    <lineage>
        <taxon>Eukaryota</taxon>
        <taxon>Viridiplantae</taxon>
        <taxon>Streptophyta</taxon>
        <taxon>Embryophyta</taxon>
        <taxon>Tracheophyta</taxon>
        <taxon>Spermatophyta</taxon>
        <taxon>Magnoliopsida</taxon>
        <taxon>eudicotyledons</taxon>
        <taxon>Gunneridae</taxon>
        <taxon>Pentapetalae</taxon>
        <taxon>rosids</taxon>
        <taxon>fabids</taxon>
        <taxon>Malpighiales</taxon>
        <taxon>Salicaceae</taxon>
        <taxon>Saliceae</taxon>
        <taxon>Populus</taxon>
    </lineage>
</organism>
<dbReference type="Gene3D" id="3.30.410.40">
    <property type="match status" value="1"/>
</dbReference>
<evidence type="ECO:0000313" key="6">
    <source>
        <dbReference type="Proteomes" id="UP000807159"/>
    </source>
</evidence>
<evidence type="ECO:0000256" key="3">
    <source>
        <dbReference type="ARBA" id="ARBA00022827"/>
    </source>
</evidence>
<proteinExistence type="predicted"/>
<evidence type="ECO:0000313" key="5">
    <source>
        <dbReference type="EMBL" id="KAH8497594.1"/>
    </source>
</evidence>
<reference evidence="5" key="1">
    <citation type="journal article" date="2021" name="J. Hered.">
        <title>Genome Assembly of Salicaceae Populus deltoides (Eastern Cottonwood) I-69 Based on Nanopore Sequencing and Hi-C Technologies.</title>
        <authorList>
            <person name="Bai S."/>
            <person name="Wu H."/>
            <person name="Zhang J."/>
            <person name="Pan Z."/>
            <person name="Zhao W."/>
            <person name="Li Z."/>
            <person name="Tong C."/>
        </authorList>
    </citation>
    <scope>NUCLEOTIDE SEQUENCE</scope>
    <source>
        <tissue evidence="5">Leaf</tissue>
    </source>
</reference>
<feature type="domain" description="Glucose-methanol-choline oxidoreductase N-terminal" evidence="4">
    <location>
        <begin position="27"/>
        <end position="170"/>
    </location>
</feature>
<dbReference type="PANTHER" id="PTHR45968">
    <property type="entry name" value="OSJNBA0019K04.7 PROTEIN"/>
    <property type="match status" value="1"/>
</dbReference>
<dbReference type="InterPro" id="IPR051871">
    <property type="entry name" value="GMC_Oxidoreductase-Related"/>
</dbReference>
<dbReference type="Pfam" id="PF00732">
    <property type="entry name" value="GMC_oxred_N"/>
    <property type="match status" value="1"/>
</dbReference>
<evidence type="ECO:0000256" key="1">
    <source>
        <dbReference type="ARBA" id="ARBA00001974"/>
    </source>
</evidence>
<protein>
    <recommendedName>
        <fullName evidence="4">Glucose-methanol-choline oxidoreductase N-terminal domain-containing protein</fullName>
    </recommendedName>
</protein>
<dbReference type="GO" id="GO:0050660">
    <property type="term" value="F:flavin adenine dinucleotide binding"/>
    <property type="evidence" value="ECO:0007669"/>
    <property type="project" value="InterPro"/>
</dbReference>
<accession>A0A8T2XXL4</accession>
<dbReference type="InterPro" id="IPR036188">
    <property type="entry name" value="FAD/NAD-bd_sf"/>
</dbReference>
<dbReference type="SUPFAM" id="SSF51905">
    <property type="entry name" value="FAD/NAD(P)-binding domain"/>
    <property type="match status" value="1"/>
</dbReference>
<keyword evidence="2" id="KW-0285">Flavoprotein</keyword>
<comment type="caution">
    <text evidence="5">The sequence shown here is derived from an EMBL/GenBank/DDBJ whole genome shotgun (WGS) entry which is preliminary data.</text>
</comment>
<comment type="cofactor">
    <cofactor evidence="1">
        <name>FAD</name>
        <dbReference type="ChEBI" id="CHEBI:57692"/>
    </cofactor>
</comment>
<dbReference type="Proteomes" id="UP000807159">
    <property type="component" value="Chromosome 10"/>
</dbReference>
<dbReference type="AlphaFoldDB" id="A0A8T2XXL4"/>
<sequence>MAATVSQSYRVLLLERAFTSADGVPNARGRILGGSSAINAGFYSRAGQAFFWESGVEWDLNVVNQSYEWVEKAIVFRPDLRNWQSAVRDGLLEAGIEPYTGFNLEHVVGTKIGGSTFDSSGRRHSAADLLNYANAANIQVAVYASVGRILLASTSQYARWSAIGVVYRDKRG</sequence>
<dbReference type="PANTHER" id="PTHR45968:SF2">
    <property type="entry name" value="(R)-MANDELONITRILE LYASE-LIKE"/>
    <property type="match status" value="1"/>
</dbReference>
<keyword evidence="3" id="KW-0274">FAD</keyword>
<dbReference type="EMBL" id="JACEGQ020000010">
    <property type="protein sequence ID" value="KAH8497594.1"/>
    <property type="molecule type" value="Genomic_DNA"/>
</dbReference>
<keyword evidence="6" id="KW-1185">Reference proteome</keyword>
<gene>
    <name evidence="5" type="ORF">H0E87_020037</name>
</gene>
<evidence type="ECO:0000256" key="2">
    <source>
        <dbReference type="ARBA" id="ARBA00022630"/>
    </source>
</evidence>